<keyword evidence="2" id="KW-0732">Signal</keyword>
<feature type="region of interest" description="Disordered" evidence="1">
    <location>
        <begin position="177"/>
        <end position="234"/>
    </location>
</feature>
<protein>
    <recommendedName>
        <fullName evidence="5">Carboxypeptidase regulatory-like domain-containing protein</fullName>
    </recommendedName>
</protein>
<accession>A0A6C2YJ20</accession>
<organism evidence="3">
    <name type="scientific">Tuwongella immobilis</name>
    <dbReference type="NCBI Taxonomy" id="692036"/>
    <lineage>
        <taxon>Bacteria</taxon>
        <taxon>Pseudomonadati</taxon>
        <taxon>Planctomycetota</taxon>
        <taxon>Planctomycetia</taxon>
        <taxon>Gemmatales</taxon>
        <taxon>Gemmataceae</taxon>
        <taxon>Tuwongella</taxon>
    </lineage>
</organism>
<dbReference type="RefSeq" id="WP_162656502.1">
    <property type="nucleotide sequence ID" value="NZ_LR593887.1"/>
</dbReference>
<dbReference type="Proteomes" id="UP000464378">
    <property type="component" value="Chromosome"/>
</dbReference>
<evidence type="ECO:0008006" key="5">
    <source>
        <dbReference type="Google" id="ProtNLM"/>
    </source>
</evidence>
<proteinExistence type="predicted"/>
<reference evidence="3" key="1">
    <citation type="submission" date="2019-04" db="EMBL/GenBank/DDBJ databases">
        <authorList>
            <consortium name="Science for Life Laboratories"/>
        </authorList>
    </citation>
    <scope>NUCLEOTIDE SEQUENCE</scope>
    <source>
        <strain evidence="3">MBLW1</strain>
    </source>
</reference>
<evidence type="ECO:0000313" key="4">
    <source>
        <dbReference type="Proteomes" id="UP000464378"/>
    </source>
</evidence>
<keyword evidence="4" id="KW-1185">Reference proteome</keyword>
<evidence type="ECO:0000256" key="2">
    <source>
        <dbReference type="SAM" id="SignalP"/>
    </source>
</evidence>
<dbReference type="KEGG" id="tim:GMBLW1_26790"/>
<name>A0A6C2YJ20_9BACT</name>
<evidence type="ECO:0000256" key="1">
    <source>
        <dbReference type="SAM" id="MobiDB-lite"/>
    </source>
</evidence>
<dbReference type="AlphaFoldDB" id="A0A6C2YJ20"/>
<feature type="signal peptide" evidence="2">
    <location>
        <begin position="1"/>
        <end position="26"/>
    </location>
</feature>
<gene>
    <name evidence="3" type="ORF">GMBLW1_26790</name>
</gene>
<feature type="chain" id="PRO_5036172688" description="Carboxypeptidase regulatory-like domain-containing protein" evidence="2">
    <location>
        <begin position="27"/>
        <end position="324"/>
    </location>
</feature>
<dbReference type="InParanoid" id="A0A6C2YJ20"/>
<dbReference type="SUPFAM" id="SSF49464">
    <property type="entry name" value="Carboxypeptidase regulatory domain-like"/>
    <property type="match status" value="1"/>
</dbReference>
<dbReference type="EMBL" id="LR586016">
    <property type="protein sequence ID" value="VIP01281.1"/>
    <property type="molecule type" value="Genomic_DNA"/>
</dbReference>
<sequence>MKPWTGWAGAFVLLGWLGLGAGQASAAWNNVFQVCCHGCRSQQSSSFFAPAPPPPTACPQISYVQRSYYQPVTTYKMETRYEPVTTYRTSYYYEPVTSVRYSSYYDPCTGCCKQVATPVTSYRLRSQCNAVQSYVQRCAMVPVTSYRISYYSEPVVTYSAPACPTCPPPCPTCTPGQPQPNVTEQPPAANPLPASPSPGVTETPGNGNGLLGPQSVPGSYKQPAPTPKAPMQMNRLASGSGRLAGQLVYEDRFTPKANATVVFVSRTNLDNRQQITTDPMGRFQTSLPPGDWWLYVSGQDGKPVFHSAVHVNPQDDRLVTVVSR</sequence>
<dbReference type="InterPro" id="IPR008969">
    <property type="entry name" value="CarboxyPept-like_regulatory"/>
</dbReference>
<evidence type="ECO:0000313" key="3">
    <source>
        <dbReference type="EMBL" id="VIP01281.1"/>
    </source>
</evidence>
<dbReference type="EMBL" id="LR593887">
    <property type="protein sequence ID" value="VTR97988.1"/>
    <property type="molecule type" value="Genomic_DNA"/>
</dbReference>